<proteinExistence type="inferred from homology"/>
<dbReference type="RefSeq" id="WP_392819049.1">
    <property type="nucleotide sequence ID" value="NZ_JBICYV010000010.1"/>
</dbReference>
<evidence type="ECO:0000313" key="8">
    <source>
        <dbReference type="EMBL" id="MFG3012935.1"/>
    </source>
</evidence>
<feature type="transmembrane region" description="Helical" evidence="7">
    <location>
        <begin position="293"/>
        <end position="313"/>
    </location>
</feature>
<sequence>MLEYASYALVLFSLGMYVVLDGYDLGVGMLSLAAGPARRREYGEIVATAWDANESWIILAGVVLWAGLPGASAVLLPAVYLPLIGMLIAVILRGLGLEMHSAADGYRRGWALLFGGASLAAAVCQGLVLGAVLTGPRQEGGRFTGGALDWLSPYSVLCALGLVVLYLLAGAAWLQDKTEGWSRSRTRRTGRSLLAATAVLAVALGLLLPGADPQPTALDEPLRAVLFWLAVAVAVGAAAVAWSGFGRAPDWRPFAAVATLTASGLLALAALTAPVVIPPDSTVHQVASPHSSQLFLVLGVGLCMPFVLAYNAYAWRSFRGKYTAPVEPALPPLRTVPHTPAPAAAPSGAVRTVLRRTLLVVLGILATAVSQDVFGGVADWIDPLGVALLAGTALAAWVAGDRRDRRAGHFDAAPEAEHTP</sequence>
<dbReference type="InterPro" id="IPR003317">
    <property type="entry name" value="Cyt-d_oxidase_su2"/>
</dbReference>
<protein>
    <submittedName>
        <fullName evidence="8">Cytochrome d ubiquinol oxidase subunit II</fullName>
    </submittedName>
</protein>
<dbReference type="PANTHER" id="PTHR43141">
    <property type="entry name" value="CYTOCHROME BD2 SUBUNIT II"/>
    <property type="match status" value="1"/>
</dbReference>
<feature type="transmembrane region" description="Helical" evidence="7">
    <location>
        <begin position="254"/>
        <end position="273"/>
    </location>
</feature>
<comment type="subcellular location">
    <subcellularLocation>
        <location evidence="1">Cell membrane</location>
        <topology evidence="1">Multi-pass membrane protein</topology>
    </subcellularLocation>
</comment>
<dbReference type="Proteomes" id="UP001604267">
    <property type="component" value="Unassembled WGS sequence"/>
</dbReference>
<feature type="transmembrane region" description="Helical" evidence="7">
    <location>
        <begin position="357"/>
        <end position="374"/>
    </location>
</feature>
<feature type="transmembrane region" description="Helical" evidence="7">
    <location>
        <begin position="153"/>
        <end position="173"/>
    </location>
</feature>
<evidence type="ECO:0000256" key="5">
    <source>
        <dbReference type="ARBA" id="ARBA00022989"/>
    </source>
</evidence>
<dbReference type="EMBL" id="JBICYV010000010">
    <property type="protein sequence ID" value="MFG3012935.1"/>
    <property type="molecule type" value="Genomic_DNA"/>
</dbReference>
<comment type="similarity">
    <text evidence="2">Belongs to the cytochrome ubiquinol oxidase subunit 2 family.</text>
</comment>
<keyword evidence="6 7" id="KW-0472">Membrane</keyword>
<dbReference type="PANTHER" id="PTHR43141:SF4">
    <property type="entry name" value="CYTOCHROME BD2 SUBUNIT II"/>
    <property type="match status" value="1"/>
</dbReference>
<evidence type="ECO:0000256" key="2">
    <source>
        <dbReference type="ARBA" id="ARBA00007543"/>
    </source>
</evidence>
<keyword evidence="4 7" id="KW-0812">Transmembrane</keyword>
<keyword evidence="9" id="KW-1185">Reference proteome</keyword>
<feature type="transmembrane region" description="Helical" evidence="7">
    <location>
        <begin position="380"/>
        <end position="399"/>
    </location>
</feature>
<evidence type="ECO:0000256" key="6">
    <source>
        <dbReference type="ARBA" id="ARBA00023136"/>
    </source>
</evidence>
<evidence type="ECO:0000256" key="1">
    <source>
        <dbReference type="ARBA" id="ARBA00004651"/>
    </source>
</evidence>
<accession>A0ABW7BB76</accession>
<keyword evidence="3" id="KW-1003">Cell membrane</keyword>
<feature type="transmembrane region" description="Helical" evidence="7">
    <location>
        <begin position="74"/>
        <end position="97"/>
    </location>
</feature>
<feature type="transmembrane region" description="Helical" evidence="7">
    <location>
        <begin position="223"/>
        <end position="242"/>
    </location>
</feature>
<evidence type="ECO:0000256" key="4">
    <source>
        <dbReference type="ARBA" id="ARBA00022692"/>
    </source>
</evidence>
<feature type="transmembrane region" description="Helical" evidence="7">
    <location>
        <begin position="193"/>
        <end position="211"/>
    </location>
</feature>
<organism evidence="8 9">
    <name type="scientific">Streptomyces cinerochromogenes</name>
    <dbReference type="NCBI Taxonomy" id="66422"/>
    <lineage>
        <taxon>Bacteria</taxon>
        <taxon>Bacillati</taxon>
        <taxon>Actinomycetota</taxon>
        <taxon>Actinomycetes</taxon>
        <taxon>Kitasatosporales</taxon>
        <taxon>Streptomycetaceae</taxon>
        <taxon>Streptomyces</taxon>
    </lineage>
</organism>
<reference evidence="8 9" key="1">
    <citation type="submission" date="2024-10" db="EMBL/GenBank/DDBJ databases">
        <title>The Natural Products Discovery Center: Release of the First 8490 Sequenced Strains for Exploring Actinobacteria Biosynthetic Diversity.</title>
        <authorList>
            <person name="Kalkreuter E."/>
            <person name="Kautsar S.A."/>
            <person name="Yang D."/>
            <person name="Bader C.D."/>
            <person name="Teijaro C.N."/>
            <person name="Fluegel L."/>
            <person name="Davis C.M."/>
            <person name="Simpson J.R."/>
            <person name="Lauterbach L."/>
            <person name="Steele A.D."/>
            <person name="Gui C."/>
            <person name="Meng S."/>
            <person name="Li G."/>
            <person name="Viehrig K."/>
            <person name="Ye F."/>
            <person name="Su P."/>
            <person name="Kiefer A.F."/>
            <person name="Nichols A."/>
            <person name="Cepeda A.J."/>
            <person name="Yan W."/>
            <person name="Fan B."/>
            <person name="Jiang Y."/>
            <person name="Adhikari A."/>
            <person name="Zheng C.-J."/>
            <person name="Schuster L."/>
            <person name="Cowan T.M."/>
            <person name="Smanski M.J."/>
            <person name="Chevrette M.G."/>
            <person name="De Carvalho L.P.S."/>
            <person name="Shen B."/>
        </authorList>
    </citation>
    <scope>NUCLEOTIDE SEQUENCE [LARGE SCALE GENOMIC DNA]</scope>
    <source>
        <strain evidence="8 9">NPDC048320</strain>
    </source>
</reference>
<evidence type="ECO:0000256" key="7">
    <source>
        <dbReference type="SAM" id="Phobius"/>
    </source>
</evidence>
<evidence type="ECO:0000256" key="3">
    <source>
        <dbReference type="ARBA" id="ARBA00022475"/>
    </source>
</evidence>
<comment type="caution">
    <text evidence="8">The sequence shown here is derived from an EMBL/GenBank/DDBJ whole genome shotgun (WGS) entry which is preliminary data.</text>
</comment>
<dbReference type="Pfam" id="PF02322">
    <property type="entry name" value="Cyt_bd_oxida_II"/>
    <property type="match status" value="1"/>
</dbReference>
<feature type="transmembrane region" description="Helical" evidence="7">
    <location>
        <begin position="45"/>
        <end position="68"/>
    </location>
</feature>
<feature type="transmembrane region" description="Helical" evidence="7">
    <location>
        <begin position="109"/>
        <end position="133"/>
    </location>
</feature>
<keyword evidence="5 7" id="KW-1133">Transmembrane helix</keyword>
<feature type="transmembrane region" description="Helical" evidence="7">
    <location>
        <begin position="6"/>
        <end position="33"/>
    </location>
</feature>
<gene>
    <name evidence="8" type="ORF">ACGFZB_21195</name>
</gene>
<evidence type="ECO:0000313" key="9">
    <source>
        <dbReference type="Proteomes" id="UP001604267"/>
    </source>
</evidence>
<name>A0ABW7BB76_9ACTN</name>